<dbReference type="AlphaFoldDB" id="A0A915IQD5"/>
<name>A0A915IQD5_ROMCU</name>
<proteinExistence type="predicted"/>
<evidence type="ECO:0000313" key="2">
    <source>
        <dbReference type="WBParaSite" id="nRc.2.0.1.t16212-RA"/>
    </source>
</evidence>
<evidence type="ECO:0000313" key="1">
    <source>
        <dbReference type="Proteomes" id="UP000887565"/>
    </source>
</evidence>
<reference evidence="2" key="1">
    <citation type="submission" date="2022-11" db="UniProtKB">
        <authorList>
            <consortium name="WormBaseParasite"/>
        </authorList>
    </citation>
    <scope>IDENTIFICATION</scope>
</reference>
<dbReference type="WBParaSite" id="nRc.2.0.1.t16212-RA">
    <property type="protein sequence ID" value="nRc.2.0.1.t16212-RA"/>
    <property type="gene ID" value="nRc.2.0.1.g16212"/>
</dbReference>
<keyword evidence="1" id="KW-1185">Reference proteome</keyword>
<dbReference type="Proteomes" id="UP000887565">
    <property type="component" value="Unplaced"/>
</dbReference>
<accession>A0A915IQD5</accession>
<protein>
    <submittedName>
        <fullName evidence="2">Uncharacterized protein</fullName>
    </submittedName>
</protein>
<sequence length="75" mass="8731">MRRNGMQSTQRYRTKGKFSYRSVPLELFAAAESFIYFSKEVVDRGNLTCVFIIEIVGRFWRIISSRLWADLGGFG</sequence>
<organism evidence="1 2">
    <name type="scientific">Romanomermis culicivorax</name>
    <name type="common">Nematode worm</name>
    <dbReference type="NCBI Taxonomy" id="13658"/>
    <lineage>
        <taxon>Eukaryota</taxon>
        <taxon>Metazoa</taxon>
        <taxon>Ecdysozoa</taxon>
        <taxon>Nematoda</taxon>
        <taxon>Enoplea</taxon>
        <taxon>Dorylaimia</taxon>
        <taxon>Mermithida</taxon>
        <taxon>Mermithoidea</taxon>
        <taxon>Mermithidae</taxon>
        <taxon>Romanomermis</taxon>
    </lineage>
</organism>